<dbReference type="PANTHER" id="PTHR32507">
    <property type="entry name" value="NA(+)/H(+) ANTIPORTER 1"/>
    <property type="match status" value="1"/>
</dbReference>
<sequence>MENAVSLHVDQVLLLLILIFGVGMFSGKLASWLKLPDVALFMIAGIVVGRGFHWVSETSTSFTNQFILIMGSALILFDGGRNIRLSGLRRVWVTIALLSVPGVLVTCAIVAVIAHWLLGLPWLLALLLGAIICSTDPATLIPVFKQVRIRTKVRETVESESAFNDATGSILTFSLLAAVLGTEHITIGAGIVRFAETALGGLAVGCVIGLVLTYITAHLKLGFLRDYATIAMIVTALGAYLAGEWLHVSGFMATFTAGLIWGNAGTFKLDMQDKLHEMSHFSENITVIMRMLIFILLGSQVDFAALWKYGWASLGIIVVFMFVARPLTVLICTLPDRRAKWTWNEIVFMFWVRETGVIPAALSGLAAGLGVPHSDIIASVTFMAVLLTIVFQASSTAWVARKLGLELKPGEAEPDGHA</sequence>
<evidence type="ECO:0000256" key="5">
    <source>
        <dbReference type="ARBA" id="ARBA00022692"/>
    </source>
</evidence>
<keyword evidence="8 9" id="KW-0472">Membrane</keyword>
<keyword evidence="7" id="KW-0406">Ion transport</keyword>
<reference evidence="11 12" key="1">
    <citation type="submission" date="2017-03" db="EMBL/GenBank/DDBJ databases">
        <title>Isolation of Levoglucosan Utilizing Bacteria.</title>
        <authorList>
            <person name="Arya A.S."/>
        </authorList>
    </citation>
    <scope>NUCLEOTIDE SEQUENCE [LARGE SCALE GENOMIC DNA]</scope>
    <source>
        <strain evidence="11 12">MEC069</strain>
    </source>
</reference>
<feature type="transmembrane region" description="Helical" evidence="9">
    <location>
        <begin position="122"/>
        <end position="144"/>
    </location>
</feature>
<keyword evidence="5 9" id="KW-0812">Transmembrane</keyword>
<name>A0A4Y8Q6D8_9BACL</name>
<feature type="transmembrane region" description="Helical" evidence="9">
    <location>
        <begin position="91"/>
        <end position="116"/>
    </location>
</feature>
<accession>A0A4Y8Q6D8</accession>
<proteinExistence type="predicted"/>
<keyword evidence="6 9" id="KW-1133">Transmembrane helix</keyword>
<dbReference type="GO" id="GO:1902600">
    <property type="term" value="P:proton transmembrane transport"/>
    <property type="evidence" value="ECO:0007669"/>
    <property type="project" value="InterPro"/>
</dbReference>
<protein>
    <submittedName>
        <fullName evidence="11">Sodium:proton exchanger</fullName>
    </submittedName>
</protein>
<comment type="caution">
    <text evidence="11">The sequence shown here is derived from an EMBL/GenBank/DDBJ whole genome shotgun (WGS) entry which is preliminary data.</text>
</comment>
<evidence type="ECO:0000256" key="8">
    <source>
        <dbReference type="ARBA" id="ARBA00023136"/>
    </source>
</evidence>
<comment type="subcellular location">
    <subcellularLocation>
        <location evidence="1">Cell membrane</location>
        <topology evidence="1">Multi-pass membrane protein</topology>
    </subcellularLocation>
</comment>
<evidence type="ECO:0000256" key="9">
    <source>
        <dbReference type="SAM" id="Phobius"/>
    </source>
</evidence>
<evidence type="ECO:0000256" key="6">
    <source>
        <dbReference type="ARBA" id="ARBA00022989"/>
    </source>
</evidence>
<evidence type="ECO:0000256" key="4">
    <source>
        <dbReference type="ARBA" id="ARBA00022475"/>
    </source>
</evidence>
<dbReference type="EMBL" id="MYFO01000006">
    <property type="protein sequence ID" value="TFE89797.1"/>
    <property type="molecule type" value="Genomic_DNA"/>
</dbReference>
<evidence type="ECO:0000256" key="1">
    <source>
        <dbReference type="ARBA" id="ARBA00004651"/>
    </source>
</evidence>
<dbReference type="Proteomes" id="UP000298246">
    <property type="component" value="Unassembled WGS sequence"/>
</dbReference>
<dbReference type="AlphaFoldDB" id="A0A4Y8Q6D8"/>
<feature type="transmembrane region" description="Helical" evidence="9">
    <location>
        <begin position="62"/>
        <end position="79"/>
    </location>
</feature>
<dbReference type="OrthoDB" id="1757035at2"/>
<keyword evidence="3" id="KW-0050">Antiport</keyword>
<evidence type="ECO:0000256" key="2">
    <source>
        <dbReference type="ARBA" id="ARBA00022448"/>
    </source>
</evidence>
<feature type="domain" description="Cation/H+ exchanger transmembrane" evidence="10">
    <location>
        <begin position="24"/>
        <end position="401"/>
    </location>
</feature>
<dbReference type="RefSeq" id="WP_134751064.1">
    <property type="nucleotide sequence ID" value="NZ_MYFO02000006.1"/>
</dbReference>
<dbReference type="GO" id="GO:0005886">
    <property type="term" value="C:plasma membrane"/>
    <property type="evidence" value="ECO:0007669"/>
    <property type="project" value="UniProtKB-SubCell"/>
</dbReference>
<evidence type="ECO:0000256" key="7">
    <source>
        <dbReference type="ARBA" id="ARBA00023065"/>
    </source>
</evidence>
<dbReference type="InterPro" id="IPR038770">
    <property type="entry name" value="Na+/solute_symporter_sf"/>
</dbReference>
<dbReference type="Pfam" id="PF00999">
    <property type="entry name" value="Na_H_Exchanger"/>
    <property type="match status" value="1"/>
</dbReference>
<organism evidence="11 12">
    <name type="scientific">Paenibacillus athensensis</name>
    <dbReference type="NCBI Taxonomy" id="1967502"/>
    <lineage>
        <taxon>Bacteria</taxon>
        <taxon>Bacillati</taxon>
        <taxon>Bacillota</taxon>
        <taxon>Bacilli</taxon>
        <taxon>Bacillales</taxon>
        <taxon>Paenibacillaceae</taxon>
        <taxon>Paenibacillus</taxon>
    </lineage>
</organism>
<dbReference type="GO" id="GO:0015297">
    <property type="term" value="F:antiporter activity"/>
    <property type="evidence" value="ECO:0007669"/>
    <property type="project" value="UniProtKB-KW"/>
</dbReference>
<gene>
    <name evidence="11" type="ORF">B5M42_06825</name>
</gene>
<feature type="transmembrane region" description="Helical" evidence="9">
    <location>
        <begin position="198"/>
        <end position="217"/>
    </location>
</feature>
<keyword evidence="4" id="KW-1003">Cell membrane</keyword>
<evidence type="ECO:0000313" key="11">
    <source>
        <dbReference type="EMBL" id="TFE89797.1"/>
    </source>
</evidence>
<feature type="transmembrane region" description="Helical" evidence="9">
    <location>
        <begin position="376"/>
        <end position="400"/>
    </location>
</feature>
<dbReference type="InterPro" id="IPR006153">
    <property type="entry name" value="Cation/H_exchanger_TM"/>
</dbReference>
<feature type="transmembrane region" description="Helical" evidence="9">
    <location>
        <begin position="248"/>
        <end position="267"/>
    </location>
</feature>
<dbReference type="PANTHER" id="PTHR32507:SF0">
    <property type="entry name" value="NA(+)_H(+) ANTIPORTER 2-RELATED"/>
    <property type="match status" value="1"/>
</dbReference>
<keyword evidence="12" id="KW-1185">Reference proteome</keyword>
<feature type="transmembrane region" description="Helical" evidence="9">
    <location>
        <begin position="287"/>
        <end position="307"/>
    </location>
</feature>
<evidence type="ECO:0000313" key="12">
    <source>
        <dbReference type="Proteomes" id="UP000298246"/>
    </source>
</evidence>
<dbReference type="Gene3D" id="1.20.1530.20">
    <property type="match status" value="1"/>
</dbReference>
<evidence type="ECO:0000259" key="10">
    <source>
        <dbReference type="Pfam" id="PF00999"/>
    </source>
</evidence>
<feature type="transmembrane region" description="Helical" evidence="9">
    <location>
        <begin position="12"/>
        <end position="31"/>
    </location>
</feature>
<feature type="transmembrane region" description="Helical" evidence="9">
    <location>
        <begin position="346"/>
        <end position="370"/>
    </location>
</feature>
<keyword evidence="2" id="KW-0813">Transport</keyword>
<feature type="transmembrane region" description="Helical" evidence="9">
    <location>
        <begin position="170"/>
        <end position="192"/>
    </location>
</feature>
<evidence type="ECO:0000256" key="3">
    <source>
        <dbReference type="ARBA" id="ARBA00022449"/>
    </source>
</evidence>
<feature type="transmembrane region" description="Helical" evidence="9">
    <location>
        <begin position="313"/>
        <end position="334"/>
    </location>
</feature>